<comment type="caution">
    <text evidence="2">The sequence shown here is derived from an EMBL/GenBank/DDBJ whole genome shotgun (WGS) entry which is preliminary data.</text>
</comment>
<feature type="transmembrane region" description="Helical" evidence="1">
    <location>
        <begin position="37"/>
        <end position="54"/>
    </location>
</feature>
<evidence type="ECO:0000313" key="2">
    <source>
        <dbReference type="EMBL" id="MFC5368263.1"/>
    </source>
</evidence>
<dbReference type="InterPro" id="IPR014509">
    <property type="entry name" value="YjdF-like"/>
</dbReference>
<protein>
    <submittedName>
        <fullName evidence="2">Uncharacterized protein</fullName>
    </submittedName>
</protein>
<dbReference type="Pfam" id="PF09997">
    <property type="entry name" value="DUF2238"/>
    <property type="match status" value="1"/>
</dbReference>
<keyword evidence="3" id="KW-1185">Reference proteome</keyword>
<keyword evidence="1" id="KW-0472">Membrane</keyword>
<proteinExistence type="predicted"/>
<organism evidence="2 3">
    <name type="scientific">Salinirubrum litoreum</name>
    <dbReference type="NCBI Taxonomy" id="1126234"/>
    <lineage>
        <taxon>Archaea</taxon>
        <taxon>Methanobacteriati</taxon>
        <taxon>Methanobacteriota</taxon>
        <taxon>Stenosarchaea group</taxon>
        <taxon>Halobacteria</taxon>
        <taxon>Halobacteriales</taxon>
        <taxon>Haloferacaceae</taxon>
        <taxon>Salinirubrum</taxon>
    </lineage>
</organism>
<dbReference type="Proteomes" id="UP001596201">
    <property type="component" value="Unassembled WGS sequence"/>
</dbReference>
<reference evidence="2 3" key="1">
    <citation type="journal article" date="2019" name="Int. J. Syst. Evol. Microbiol.">
        <title>The Global Catalogue of Microorganisms (GCM) 10K type strain sequencing project: providing services to taxonomists for standard genome sequencing and annotation.</title>
        <authorList>
            <consortium name="The Broad Institute Genomics Platform"/>
            <consortium name="The Broad Institute Genome Sequencing Center for Infectious Disease"/>
            <person name="Wu L."/>
            <person name="Ma J."/>
        </authorList>
    </citation>
    <scope>NUCLEOTIDE SEQUENCE [LARGE SCALE GENOMIC DNA]</scope>
    <source>
        <strain evidence="2 3">CGMCC 1.12237</strain>
    </source>
</reference>
<sequence length="255" mass="28091">MDWLGSGPAVAGFLLVGCVAVAHGYRTRDTTWAATTALRWLLAGLLVVDLSVLTVDGLRTLATGGLLPVVVPFYPHYVAVVLLHPLLLSTLFGVDLTARQSLWITLTLFLHPFGVAYGVYDAIWWFDHLTHFLSATLVGSIAYVAGRAYQLSTDRPARHGRLVALALVAVVAGGLFWEAYEIFEGRYSLYGFEIWKSPLVVYGPGDTFWDLVFNLFGWLTVALFGRRALEASARGVARQFAWRPRDWSVGASKKS</sequence>
<feature type="transmembrane region" description="Helical" evidence="1">
    <location>
        <begin position="101"/>
        <end position="120"/>
    </location>
</feature>
<feature type="transmembrane region" description="Helical" evidence="1">
    <location>
        <begin position="162"/>
        <end position="180"/>
    </location>
</feature>
<evidence type="ECO:0000256" key="1">
    <source>
        <dbReference type="SAM" id="Phobius"/>
    </source>
</evidence>
<evidence type="ECO:0000313" key="3">
    <source>
        <dbReference type="Proteomes" id="UP001596201"/>
    </source>
</evidence>
<feature type="transmembrane region" description="Helical" evidence="1">
    <location>
        <begin position="132"/>
        <end position="150"/>
    </location>
</feature>
<keyword evidence="1" id="KW-0812">Transmembrane</keyword>
<dbReference type="RefSeq" id="WP_227230518.1">
    <property type="nucleotide sequence ID" value="NZ_JAJCVJ010000002.1"/>
</dbReference>
<dbReference type="AlphaFoldDB" id="A0ABD5RE87"/>
<keyword evidence="1" id="KW-1133">Transmembrane helix</keyword>
<feature type="transmembrane region" description="Helical" evidence="1">
    <location>
        <begin position="207"/>
        <end position="225"/>
    </location>
</feature>
<feature type="transmembrane region" description="Helical" evidence="1">
    <location>
        <begin position="6"/>
        <end position="25"/>
    </location>
</feature>
<feature type="transmembrane region" description="Helical" evidence="1">
    <location>
        <begin position="74"/>
        <end position="94"/>
    </location>
</feature>
<accession>A0ABD5RE87</accession>
<gene>
    <name evidence="2" type="ORF">ACFPJ5_15140</name>
</gene>
<dbReference type="EMBL" id="JBHSKX010000002">
    <property type="protein sequence ID" value="MFC5368263.1"/>
    <property type="molecule type" value="Genomic_DNA"/>
</dbReference>
<name>A0ABD5RE87_9EURY</name>